<feature type="region of interest" description="Disordered" evidence="1">
    <location>
        <begin position="38"/>
        <end position="86"/>
    </location>
</feature>
<dbReference type="SUPFAM" id="SSF56300">
    <property type="entry name" value="Metallo-dependent phosphatases"/>
    <property type="match status" value="1"/>
</dbReference>
<dbReference type="GO" id="GO:0005975">
    <property type="term" value="P:carbohydrate metabolic process"/>
    <property type="evidence" value="ECO:0007669"/>
    <property type="project" value="UniProtKB-ARBA"/>
</dbReference>
<proteinExistence type="predicted"/>
<evidence type="ECO:0000256" key="1">
    <source>
        <dbReference type="SAM" id="MobiDB-lite"/>
    </source>
</evidence>
<dbReference type="EMBL" id="CP015449">
    <property type="protein sequence ID" value="AWH91486.1"/>
    <property type="molecule type" value="Genomic_DNA"/>
</dbReference>
<keyword evidence="2" id="KW-0732">Signal</keyword>
<dbReference type="RefSeq" id="WP_108846745.1">
    <property type="nucleotide sequence ID" value="NZ_CP015449.1"/>
</dbReference>
<dbReference type="InterPro" id="IPR051918">
    <property type="entry name" value="STPP_CPPED1"/>
</dbReference>
<dbReference type="InterPro" id="IPR029052">
    <property type="entry name" value="Metallo-depent_PP-like"/>
</dbReference>
<dbReference type="Pfam" id="PF00149">
    <property type="entry name" value="Metallophos"/>
    <property type="match status" value="1"/>
</dbReference>
<dbReference type="Proteomes" id="UP000244928">
    <property type="component" value="Chromosome"/>
</dbReference>
<feature type="signal peptide" evidence="2">
    <location>
        <begin position="1"/>
        <end position="34"/>
    </location>
</feature>
<dbReference type="InterPro" id="IPR013783">
    <property type="entry name" value="Ig-like_fold"/>
</dbReference>
<evidence type="ECO:0000259" key="3">
    <source>
        <dbReference type="Pfam" id="PF00149"/>
    </source>
</evidence>
<protein>
    <submittedName>
        <fullName evidence="6">Metallophosphoesterase</fullName>
    </submittedName>
</protein>
<dbReference type="SUPFAM" id="SSF117074">
    <property type="entry name" value="Hypothetical protein PA1324"/>
    <property type="match status" value="1"/>
</dbReference>
<evidence type="ECO:0000259" key="4">
    <source>
        <dbReference type="Pfam" id="PF16370"/>
    </source>
</evidence>
<feature type="domain" description="Calcineurin-like phosphoesterase" evidence="3">
    <location>
        <begin position="235"/>
        <end position="390"/>
    </location>
</feature>
<dbReference type="Gene3D" id="3.60.21.10">
    <property type="match status" value="1"/>
</dbReference>
<name>A0A2S1R5B6_9ACTN</name>
<evidence type="ECO:0000259" key="5">
    <source>
        <dbReference type="Pfam" id="PF16371"/>
    </source>
</evidence>
<accession>A0A2S1R5B6</accession>
<dbReference type="Pfam" id="PF16371">
    <property type="entry name" value="MetallophosN"/>
    <property type="match status" value="1"/>
</dbReference>
<evidence type="ECO:0000256" key="2">
    <source>
        <dbReference type="SAM" id="SignalP"/>
    </source>
</evidence>
<dbReference type="OrthoDB" id="5241795at2"/>
<dbReference type="KEGG" id="dlu:A6035_04110"/>
<dbReference type="GO" id="GO:0016787">
    <property type="term" value="F:hydrolase activity"/>
    <property type="evidence" value="ECO:0007669"/>
    <property type="project" value="InterPro"/>
</dbReference>
<feature type="chain" id="PRO_5015620729" evidence="2">
    <location>
        <begin position="35"/>
        <end position="625"/>
    </location>
</feature>
<feature type="compositionally biased region" description="Low complexity" evidence="1">
    <location>
        <begin position="43"/>
        <end position="61"/>
    </location>
</feature>
<dbReference type="AlphaFoldDB" id="A0A2S1R5B6"/>
<keyword evidence="7" id="KW-1185">Reference proteome</keyword>
<sequence length="625" mass="66444">MPSAKTPHPHRHRRRATGLALAATIIVGAAPAHALPTGSLGTGSADPGGSLGAAPGSSAPGTNDGLYTGSVEVVDGPASDPSVLTGRVFDDANRNSVHDDGEVGVPDVRVSNGRDVVTTDEQGRYELPATDNFTAFVTQPAGWQVPVDEQMFAQFSYNHLPEGSPELRFGGLEPTGDLPAAVNFPLAKSAATADPRQSCPIASDTQTYDMEEVGYASRGVPADLAARDDYAGCGILLLGDNVGDDLSLNQPVKDLYADSNGPVRAIPGNHDMDFDAADATHAVDTYRRDFGAPYYSYEVGDTHFVGLFNIVYNGRKADGSNGGYSEAISQEQLEWLRNDLEHVDRDKNIVVAAHAPIVDYRDVTTDNATELYEILADYPNAVTVGGHTHTLEHLLAGDSRQEWIDAGIPELTHDQLVAGAVSGSWYSGELNDNGVPYSYTSDAAEPGALTIEFDGRERSEYYTVRNESIDRQFLTGINSPAWREWAEAYQQWKDDGGQGEAPAPVATDSVSTADVSTGEAWLAASFFGGSTDASVRVSIDGGQPVAAEHTQPATGEALNVGWEYTETVSGTHNLITDAALGRSSSHLWRIALPGDLEPGEHTAEVSATDRYGREHTTSFAFTVTG</sequence>
<dbReference type="InterPro" id="IPR032288">
    <property type="entry name" value="Metallophos_C"/>
</dbReference>
<dbReference type="Gene3D" id="2.60.40.10">
    <property type="entry name" value="Immunoglobulins"/>
    <property type="match status" value="1"/>
</dbReference>
<dbReference type="Pfam" id="PF16370">
    <property type="entry name" value="MetallophosC"/>
    <property type="match status" value="1"/>
</dbReference>
<dbReference type="InterPro" id="IPR004843">
    <property type="entry name" value="Calcineurin-like_PHP"/>
</dbReference>
<dbReference type="PANTHER" id="PTHR43143:SF6">
    <property type="entry name" value="BLL3016 PROTEIN"/>
    <property type="match status" value="1"/>
</dbReference>
<organism evidence="6 7">
    <name type="scientific">Dietzia lutea</name>
    <dbReference type="NCBI Taxonomy" id="546160"/>
    <lineage>
        <taxon>Bacteria</taxon>
        <taxon>Bacillati</taxon>
        <taxon>Actinomycetota</taxon>
        <taxon>Actinomycetes</taxon>
        <taxon>Mycobacteriales</taxon>
        <taxon>Dietziaceae</taxon>
        <taxon>Dietzia</taxon>
    </lineage>
</organism>
<feature type="domain" description="Calcineurin-like phosphoesterase C-terminal" evidence="4">
    <location>
        <begin position="417"/>
        <end position="614"/>
    </location>
</feature>
<gene>
    <name evidence="6" type="ORF">A6035_04110</name>
</gene>
<dbReference type="PANTHER" id="PTHR43143">
    <property type="entry name" value="METALLOPHOSPHOESTERASE, CALCINEURIN SUPERFAMILY"/>
    <property type="match status" value="1"/>
</dbReference>
<feature type="domain" description="Calcineurin-like phosphoesterase N-terminal" evidence="5">
    <location>
        <begin position="100"/>
        <end position="159"/>
    </location>
</feature>
<dbReference type="InterPro" id="IPR032285">
    <property type="entry name" value="Metallophos_N"/>
</dbReference>
<reference evidence="6 7" key="1">
    <citation type="submission" date="2016-04" db="EMBL/GenBank/DDBJ databases">
        <title>Complete genome sequence of Dietzia lutea YIM 80766T, a strain isolated from desert soil in Egypt.</title>
        <authorList>
            <person name="Zhao J."/>
            <person name="Hu B."/>
            <person name="Geng S."/>
            <person name="Nie Y."/>
            <person name="Tang Y."/>
        </authorList>
    </citation>
    <scope>NUCLEOTIDE SEQUENCE [LARGE SCALE GENOMIC DNA]</scope>
    <source>
        <strain evidence="6 7">YIM 80766</strain>
    </source>
</reference>
<evidence type="ECO:0000313" key="6">
    <source>
        <dbReference type="EMBL" id="AWH91486.1"/>
    </source>
</evidence>
<evidence type="ECO:0000313" key="7">
    <source>
        <dbReference type="Proteomes" id="UP000244928"/>
    </source>
</evidence>